<dbReference type="KEGG" id="mcg:GL4_0644"/>
<dbReference type="AlphaFoldDB" id="A0A0A8K0S2"/>
<evidence type="ECO:0000313" key="2">
    <source>
        <dbReference type="Proteomes" id="UP000031643"/>
    </source>
</evidence>
<name>A0A0A8K0S2_9HYPH</name>
<accession>A0A0A8K0S2</accession>
<organism evidence="1 2">
    <name type="scientific">Methyloceanibacter caenitepidi</name>
    <dbReference type="NCBI Taxonomy" id="1384459"/>
    <lineage>
        <taxon>Bacteria</taxon>
        <taxon>Pseudomonadati</taxon>
        <taxon>Pseudomonadota</taxon>
        <taxon>Alphaproteobacteria</taxon>
        <taxon>Hyphomicrobiales</taxon>
        <taxon>Hyphomicrobiaceae</taxon>
        <taxon>Methyloceanibacter</taxon>
    </lineage>
</organism>
<protein>
    <submittedName>
        <fullName evidence="1">Uncharacterized protein</fullName>
    </submittedName>
</protein>
<keyword evidence="2" id="KW-1185">Reference proteome</keyword>
<dbReference type="HOGENOM" id="CLU_1203694_0_0_5"/>
<dbReference type="EMBL" id="AP014648">
    <property type="protein sequence ID" value="BAQ16107.1"/>
    <property type="molecule type" value="Genomic_DNA"/>
</dbReference>
<reference evidence="1 2" key="1">
    <citation type="submission" date="2014-09" db="EMBL/GenBank/DDBJ databases">
        <title>Genome sequencing of Methyloceanibacter caenitepidi Gela4.</title>
        <authorList>
            <person name="Takeuchi M."/>
            <person name="Susumu S."/>
            <person name="Kamagata Y."/>
            <person name="Oshima K."/>
            <person name="Hattori M."/>
            <person name="Iwasaki W."/>
        </authorList>
    </citation>
    <scope>NUCLEOTIDE SEQUENCE [LARGE SCALE GENOMIC DNA]</scope>
    <source>
        <strain evidence="1 2">Gela4</strain>
    </source>
</reference>
<proteinExistence type="predicted"/>
<dbReference type="STRING" id="1384459.GL4_0644"/>
<dbReference type="RefSeq" id="WP_045364467.1">
    <property type="nucleotide sequence ID" value="NZ_AP014648.1"/>
</dbReference>
<gene>
    <name evidence="1" type="ORF">GL4_0644</name>
</gene>
<evidence type="ECO:0000313" key="1">
    <source>
        <dbReference type="EMBL" id="BAQ16107.1"/>
    </source>
</evidence>
<sequence>MCTGIELAALASLATTVVGSGVSAYGAHRAGQERDANAAREAAARNAELEDVLRRNRKIADESRDLYTKREEAIAPKNTKRAQEEATQDRTNILTDAISGPEEVPISGSAPEVVKTDLAKRLGEAVSGAKEEAKALGKVGSYGDFWFNQGLADTELGRGIETRSNFQQGNLNLLPYSSDLAAFQTYKPSTGIGEAMMAAGPALGQAGEAYYGAVTRPKTQKKYQSPFMGT</sequence>
<dbReference type="Proteomes" id="UP000031643">
    <property type="component" value="Chromosome"/>
</dbReference>